<gene>
    <name evidence="2" type="ORF">QBC42DRAFT_261916</name>
</gene>
<name>A0AAV9HYR6_9PEZI</name>
<organism evidence="2 3">
    <name type="scientific">Cladorrhinum samala</name>
    <dbReference type="NCBI Taxonomy" id="585594"/>
    <lineage>
        <taxon>Eukaryota</taxon>
        <taxon>Fungi</taxon>
        <taxon>Dikarya</taxon>
        <taxon>Ascomycota</taxon>
        <taxon>Pezizomycotina</taxon>
        <taxon>Sordariomycetes</taxon>
        <taxon>Sordariomycetidae</taxon>
        <taxon>Sordariales</taxon>
        <taxon>Podosporaceae</taxon>
        <taxon>Cladorrhinum</taxon>
    </lineage>
</organism>
<dbReference type="SUPFAM" id="SSF56300">
    <property type="entry name" value="Metallo-dependent phosphatases"/>
    <property type="match status" value="1"/>
</dbReference>
<reference evidence="2" key="2">
    <citation type="submission" date="2023-06" db="EMBL/GenBank/DDBJ databases">
        <authorList>
            <consortium name="Lawrence Berkeley National Laboratory"/>
            <person name="Mondo S.J."/>
            <person name="Hensen N."/>
            <person name="Bonometti L."/>
            <person name="Westerberg I."/>
            <person name="Brannstrom I.O."/>
            <person name="Guillou S."/>
            <person name="Cros-Aarteil S."/>
            <person name="Calhoun S."/>
            <person name="Haridas S."/>
            <person name="Kuo A."/>
            <person name="Pangilinan J."/>
            <person name="Riley R."/>
            <person name="Labutti K."/>
            <person name="Andreopoulos B."/>
            <person name="Lipzen A."/>
            <person name="Chen C."/>
            <person name="Yanf M."/>
            <person name="Daum C."/>
            <person name="Ng V."/>
            <person name="Clum A."/>
            <person name="Steindorff A."/>
            <person name="Ohm R."/>
            <person name="Martin F."/>
            <person name="Silar P."/>
            <person name="Natvig D."/>
            <person name="Lalanne C."/>
            <person name="Gautier V."/>
            <person name="Ament-Velasquez S.L."/>
            <person name="Kruys A."/>
            <person name="Hutchinson M.I."/>
            <person name="Powell A.J."/>
            <person name="Barry K."/>
            <person name="Miller A.N."/>
            <person name="Grigoriev I.V."/>
            <person name="Debuchy R."/>
            <person name="Gladieux P."/>
            <person name="Thoren M.H."/>
            <person name="Johannesson H."/>
        </authorList>
    </citation>
    <scope>NUCLEOTIDE SEQUENCE</scope>
    <source>
        <strain evidence="2">PSN324</strain>
    </source>
</reference>
<dbReference type="PANTHER" id="PTHR12905:SF18">
    <property type="entry name" value="ESTER HYDROLASE, PUTATIVE (AFU_ORTHOLOGUE AFUA_4G03130)-RELATED"/>
    <property type="match status" value="1"/>
</dbReference>
<dbReference type="CDD" id="cd07379">
    <property type="entry name" value="MPP_239FB"/>
    <property type="match status" value="1"/>
</dbReference>
<feature type="domain" description="Calcineurin-like phosphoesterase" evidence="1">
    <location>
        <begin position="78"/>
        <end position="281"/>
    </location>
</feature>
<evidence type="ECO:0000259" key="1">
    <source>
        <dbReference type="Pfam" id="PF00149"/>
    </source>
</evidence>
<dbReference type="InterPro" id="IPR029052">
    <property type="entry name" value="Metallo-depent_PP-like"/>
</dbReference>
<dbReference type="Pfam" id="PF00149">
    <property type="entry name" value="Metallophos"/>
    <property type="match status" value="1"/>
</dbReference>
<accession>A0AAV9HYR6</accession>
<dbReference type="AlphaFoldDB" id="A0AAV9HYR6"/>
<dbReference type="EMBL" id="MU864941">
    <property type="protein sequence ID" value="KAK4465254.1"/>
    <property type="molecule type" value="Genomic_DNA"/>
</dbReference>
<proteinExistence type="predicted"/>
<protein>
    <submittedName>
        <fullName evidence="2">Calcineurin-like phosphoesterase</fullName>
    </submittedName>
</protein>
<dbReference type="InterPro" id="IPR004843">
    <property type="entry name" value="Calcineurin-like_PHP"/>
</dbReference>
<dbReference type="GO" id="GO:0016787">
    <property type="term" value="F:hydrolase activity"/>
    <property type="evidence" value="ECO:0007669"/>
    <property type="project" value="InterPro"/>
</dbReference>
<reference evidence="2" key="1">
    <citation type="journal article" date="2023" name="Mol. Phylogenet. Evol.">
        <title>Genome-scale phylogeny and comparative genomics of the fungal order Sordariales.</title>
        <authorList>
            <person name="Hensen N."/>
            <person name="Bonometti L."/>
            <person name="Westerberg I."/>
            <person name="Brannstrom I.O."/>
            <person name="Guillou S."/>
            <person name="Cros-Aarteil S."/>
            <person name="Calhoun S."/>
            <person name="Haridas S."/>
            <person name="Kuo A."/>
            <person name="Mondo S."/>
            <person name="Pangilinan J."/>
            <person name="Riley R."/>
            <person name="LaButti K."/>
            <person name="Andreopoulos B."/>
            <person name="Lipzen A."/>
            <person name="Chen C."/>
            <person name="Yan M."/>
            <person name="Daum C."/>
            <person name="Ng V."/>
            <person name="Clum A."/>
            <person name="Steindorff A."/>
            <person name="Ohm R.A."/>
            <person name="Martin F."/>
            <person name="Silar P."/>
            <person name="Natvig D.O."/>
            <person name="Lalanne C."/>
            <person name="Gautier V."/>
            <person name="Ament-Velasquez S.L."/>
            <person name="Kruys A."/>
            <person name="Hutchinson M.I."/>
            <person name="Powell A.J."/>
            <person name="Barry K."/>
            <person name="Miller A.N."/>
            <person name="Grigoriev I.V."/>
            <person name="Debuchy R."/>
            <person name="Gladieux P."/>
            <person name="Hiltunen Thoren M."/>
            <person name="Johannesson H."/>
        </authorList>
    </citation>
    <scope>NUCLEOTIDE SEQUENCE</scope>
    <source>
        <strain evidence="2">PSN324</strain>
    </source>
</reference>
<keyword evidence="3" id="KW-1185">Reference proteome</keyword>
<evidence type="ECO:0000313" key="2">
    <source>
        <dbReference type="EMBL" id="KAK4465254.1"/>
    </source>
</evidence>
<comment type="caution">
    <text evidence="2">The sequence shown here is derived from an EMBL/GenBank/DDBJ whole genome shotgun (WGS) entry which is preliminary data.</text>
</comment>
<evidence type="ECO:0000313" key="3">
    <source>
        <dbReference type="Proteomes" id="UP001321749"/>
    </source>
</evidence>
<dbReference type="InterPro" id="IPR051693">
    <property type="entry name" value="UPF0046_metallophosphoest"/>
</dbReference>
<dbReference type="Proteomes" id="UP001321749">
    <property type="component" value="Unassembled WGS sequence"/>
</dbReference>
<dbReference type="PANTHER" id="PTHR12905">
    <property type="entry name" value="METALLOPHOSPHOESTERASE"/>
    <property type="match status" value="1"/>
</dbReference>
<sequence length="371" mass="41491">MSTSLVNPLLNCLSHPLTALDSLLVLLHLRRPSAWERPTLLDCLISSPVQYFASLTYRLLLVLRGSPFRPPRDKNPIRVVCLSDTHNLTLPASAVPRGDLLIHCGDLTVDGTVDEIQRQVDWLVSDEIGGKFKYVVVVGGNHDGWLDRDVRSRMRRQSKGERGGRDKAAAAVDWKGIEYLEGRLVTLRFEETGVGGRSRRTTRELNVFGRGDVPRCGGDEFAFQYDREEHPWKGAIPDETDVLVTHGPPRHHGDLGLGCDGLLEEVWRVKPKLHVFGHTHWGYGKEAVYFDECQKAFETLMSKPARGAFWDLIPSSRWLDVLKIVKHGMGSLLWKWIMAGPGSNNGGLMVNAAVMYGNTGKLRNKVTVVDL</sequence>
<dbReference type="Gene3D" id="3.60.21.10">
    <property type="match status" value="1"/>
</dbReference>